<dbReference type="InterPro" id="IPR052527">
    <property type="entry name" value="Metal_cation-efflux_comp"/>
</dbReference>
<dbReference type="Proteomes" id="UP001222275">
    <property type="component" value="Chromosome"/>
</dbReference>
<evidence type="ECO:0000313" key="6">
    <source>
        <dbReference type="EMBL" id="WEJ63312.1"/>
    </source>
</evidence>
<protein>
    <submittedName>
        <fullName evidence="6">Isoprenylcysteine carboxylmethyltransferase family protein</fullName>
    </submittedName>
</protein>
<keyword evidence="3 5" id="KW-1133">Transmembrane helix</keyword>
<dbReference type="Gene3D" id="1.20.120.1630">
    <property type="match status" value="1"/>
</dbReference>
<dbReference type="PANTHER" id="PTHR43847">
    <property type="entry name" value="BLL3993 PROTEIN"/>
    <property type="match status" value="1"/>
</dbReference>
<dbReference type="PANTHER" id="PTHR43847:SF1">
    <property type="entry name" value="BLL3993 PROTEIN"/>
    <property type="match status" value="1"/>
</dbReference>
<feature type="transmembrane region" description="Helical" evidence="5">
    <location>
        <begin position="9"/>
        <end position="29"/>
    </location>
</feature>
<name>A0ABY8CCU7_9GAMM</name>
<evidence type="ECO:0000256" key="2">
    <source>
        <dbReference type="ARBA" id="ARBA00022692"/>
    </source>
</evidence>
<dbReference type="RefSeq" id="WP_275595565.1">
    <property type="nucleotide sequence ID" value="NZ_CP102381.1"/>
</dbReference>
<keyword evidence="7" id="KW-1185">Reference proteome</keyword>
<dbReference type="Pfam" id="PF04191">
    <property type="entry name" value="PEMT"/>
    <property type="match status" value="1"/>
</dbReference>
<sequence length="149" mass="17190">MITKLKHPVISFSLVALQFSLIAVLLLVLPISLNVLVLLVQAVAVIIGLWAVQVMHIGNFNIVPDPKPDMELITNGPYHWIRHPMYFSIVLFFLPLVVLNLNWINLALYANLFIILFIKLSYEEHLLVEKISEYQIYQKNSKRLIPFIL</sequence>
<evidence type="ECO:0000256" key="5">
    <source>
        <dbReference type="SAM" id="Phobius"/>
    </source>
</evidence>
<dbReference type="InterPro" id="IPR007318">
    <property type="entry name" value="Phopholipid_MeTrfase"/>
</dbReference>
<feature type="transmembrane region" description="Helical" evidence="5">
    <location>
        <begin position="35"/>
        <end position="58"/>
    </location>
</feature>
<evidence type="ECO:0000256" key="1">
    <source>
        <dbReference type="ARBA" id="ARBA00004127"/>
    </source>
</evidence>
<evidence type="ECO:0000256" key="3">
    <source>
        <dbReference type="ARBA" id="ARBA00022989"/>
    </source>
</evidence>
<keyword evidence="4 5" id="KW-0472">Membrane</keyword>
<dbReference type="EMBL" id="CP102381">
    <property type="protein sequence ID" value="WEJ63312.1"/>
    <property type="molecule type" value="Genomic_DNA"/>
</dbReference>
<keyword evidence="2 5" id="KW-0812">Transmembrane</keyword>
<evidence type="ECO:0000256" key="4">
    <source>
        <dbReference type="ARBA" id="ARBA00023136"/>
    </source>
</evidence>
<reference evidence="6 7" key="1">
    <citation type="submission" date="2022-06" db="EMBL/GenBank/DDBJ databases">
        <title>Thiomicrohabdus sp. nov, an obligately chemolithoautotrophic, sulfur-oxidizing bacterium isolated from beach of Guanyin Mountain. Amoy.</title>
        <authorList>
            <person name="Zhu H."/>
        </authorList>
    </citation>
    <scope>NUCLEOTIDE SEQUENCE [LARGE SCALE GENOMIC DNA]</scope>
    <source>
        <strain evidence="6 7">XGS-01</strain>
    </source>
</reference>
<organism evidence="6 7">
    <name type="scientific">Thiomicrorhabdus lithotrophica</name>
    <dbReference type="NCBI Taxonomy" id="2949997"/>
    <lineage>
        <taxon>Bacteria</taxon>
        <taxon>Pseudomonadati</taxon>
        <taxon>Pseudomonadota</taxon>
        <taxon>Gammaproteobacteria</taxon>
        <taxon>Thiotrichales</taxon>
        <taxon>Piscirickettsiaceae</taxon>
        <taxon>Thiomicrorhabdus</taxon>
    </lineage>
</organism>
<proteinExistence type="predicted"/>
<comment type="subcellular location">
    <subcellularLocation>
        <location evidence="1">Endomembrane system</location>
        <topology evidence="1">Multi-pass membrane protein</topology>
    </subcellularLocation>
</comment>
<evidence type="ECO:0000313" key="7">
    <source>
        <dbReference type="Proteomes" id="UP001222275"/>
    </source>
</evidence>
<gene>
    <name evidence="6" type="ORF">NR989_03405</name>
</gene>
<accession>A0ABY8CCU7</accession>